<dbReference type="PANTHER" id="PTHR12221">
    <property type="entry name" value="PESCADILLO - RELATED"/>
    <property type="match status" value="1"/>
</dbReference>
<dbReference type="GO" id="GO:0005654">
    <property type="term" value="C:nucleoplasm"/>
    <property type="evidence" value="ECO:0007669"/>
    <property type="project" value="UniProtKB-SubCell"/>
</dbReference>
<reference evidence="7" key="1">
    <citation type="submission" date="2021-01" db="EMBL/GenBank/DDBJ databases">
        <authorList>
            <person name="Kaushik A."/>
        </authorList>
    </citation>
    <scope>NUCLEOTIDE SEQUENCE</scope>
    <source>
        <strain evidence="7">AG1-1C</strain>
    </source>
</reference>
<dbReference type="Proteomes" id="UP000663846">
    <property type="component" value="Unassembled WGS sequence"/>
</dbReference>
<dbReference type="Gene3D" id="3.40.50.10190">
    <property type="entry name" value="BRCT domain"/>
    <property type="match status" value="1"/>
</dbReference>
<comment type="function">
    <text evidence="4">Component of the NOP7 complex, which is required for maturation of the 25S and 5.8S ribosomal RNAs and formation of the 60S ribosome.</text>
</comment>
<accession>A0A8H3AMC9</accession>
<evidence type="ECO:0000313" key="8">
    <source>
        <dbReference type="Proteomes" id="UP000663846"/>
    </source>
</evidence>
<evidence type="ECO:0000256" key="3">
    <source>
        <dbReference type="ARBA" id="ARBA00023242"/>
    </source>
</evidence>
<evidence type="ECO:0000256" key="2">
    <source>
        <dbReference type="ARBA" id="ARBA00022552"/>
    </source>
</evidence>
<comment type="subcellular location">
    <subcellularLocation>
        <location evidence="4">Nucleus</location>
        <location evidence="4">Nucleolus</location>
    </subcellularLocation>
    <subcellularLocation>
        <location evidence="4">Nucleus</location>
        <location evidence="4">Nucleoplasm</location>
    </subcellularLocation>
</comment>
<comment type="subunit">
    <text evidence="4">Component of the NOP7 complex, composed of ERB1, NOP7 and YTM1. Within the NOP7 complex ERB1 appears to interact directly with NOP7 and YTM1. The NOP7 complex also associates with the 66S pre-ribosome.</text>
</comment>
<dbReference type="InterPro" id="IPR001357">
    <property type="entry name" value="BRCT_dom"/>
</dbReference>
<dbReference type="GO" id="GO:0070545">
    <property type="term" value="C:PeBoW complex"/>
    <property type="evidence" value="ECO:0007669"/>
    <property type="project" value="TreeGrafter"/>
</dbReference>
<dbReference type="AlphaFoldDB" id="A0A8H3AMC9"/>
<evidence type="ECO:0000256" key="1">
    <source>
        <dbReference type="ARBA" id="ARBA00022517"/>
    </source>
</evidence>
<keyword evidence="3 4" id="KW-0539">Nucleus</keyword>
<dbReference type="GO" id="GO:0003723">
    <property type="term" value="F:RNA binding"/>
    <property type="evidence" value="ECO:0007669"/>
    <property type="project" value="TreeGrafter"/>
</dbReference>
<dbReference type="Pfam" id="PF06732">
    <property type="entry name" value="Pescadillo_N"/>
    <property type="match status" value="1"/>
</dbReference>
<dbReference type="GO" id="GO:0000466">
    <property type="term" value="P:maturation of 5.8S rRNA from tricistronic rRNA transcript (SSU-rRNA, 5.8S rRNA, LSU-rRNA)"/>
    <property type="evidence" value="ECO:0007669"/>
    <property type="project" value="UniProtKB-UniRule"/>
</dbReference>
<dbReference type="PANTHER" id="PTHR12221:SF6">
    <property type="entry name" value="PESCADILLO HOMOLOG"/>
    <property type="match status" value="1"/>
</dbReference>
<evidence type="ECO:0000256" key="4">
    <source>
        <dbReference type="HAMAP-Rule" id="MF_03028"/>
    </source>
</evidence>
<dbReference type="CDD" id="cd17709">
    <property type="entry name" value="BRCT_pescadillo_like"/>
    <property type="match status" value="1"/>
</dbReference>
<evidence type="ECO:0000313" key="7">
    <source>
        <dbReference type="EMBL" id="CAE6428628.1"/>
    </source>
</evidence>
<protein>
    <recommendedName>
        <fullName evidence="4">Pescadillo homolog</fullName>
    </recommendedName>
    <alternativeName>
        <fullName evidence="4">Nucleolar protein 7 homolog</fullName>
    </alternativeName>
</protein>
<dbReference type="GO" id="GO:0043021">
    <property type="term" value="F:ribonucleoprotein complex binding"/>
    <property type="evidence" value="ECO:0007669"/>
    <property type="project" value="UniProtKB-UniRule"/>
</dbReference>
<keyword evidence="1 4" id="KW-0690">Ribosome biogenesis</keyword>
<gene>
    <name evidence="4" type="primary">NOP7</name>
    <name evidence="7" type="ORF">RDB_LOCUS103216</name>
</gene>
<dbReference type="PROSITE" id="PS50172">
    <property type="entry name" value="BRCT"/>
    <property type="match status" value="1"/>
</dbReference>
<feature type="domain" description="BRCT" evidence="6">
    <location>
        <begin position="363"/>
        <end position="458"/>
    </location>
</feature>
<keyword evidence="2 4" id="KW-0698">rRNA processing</keyword>
<comment type="caution">
    <text evidence="7">The sequence shown here is derived from an EMBL/GenBank/DDBJ whole genome shotgun (WGS) entry which is preliminary data.</text>
</comment>
<comment type="similarity">
    <text evidence="4">Belongs to the pescadillo family.</text>
</comment>
<dbReference type="HAMAP" id="MF_03028">
    <property type="entry name" value="Pescadillo"/>
    <property type="match status" value="1"/>
</dbReference>
<sequence length="633" mass="70062">MAKLKQKGKSGAAKAYITRSSAIKKLQCSLADFRRLCILKGIFPREPRHRKRANKGSSAPTTFYYTKDIAYLSHEPILRRLREHKAFAKKLARALGRGEWSSAKSLEENKPVYTLDHIVKERYPTFIDALRDIDDALCLIHLFAALPTSPQIPTSLISNCTRLSAEWQLYVMRTHALRKVFLSIKGIYFQAEVMGQTITWLVPYQFTQPIPADVDARVMLTFVELYQTLLGFVFFKLYSDISLVYPPPLNLDKDEAGAGVGAFTLEDIIADQTASAALPTVKKVEVGGKTVTNKDVKRAIMDINATPLPPQSTASAPRTNTDTAPIDVDILPDDFIVQPSKSADGQGAPLLTMRDIAVLPSATSPLLFSSLNIFLSRETPRPLLEFVIRAFGGRVGWPATLGEGSPFDENDPSITHVIIDRPPSGDAAPAGRRKYVQPQWIIDSINAGRLLVEDAYAQGKILPPHLSPFGEGSSTYIPDANGAEPTGEDLVAGVEESEEEDEEQEDEKMAEVETTAPEDPVTRPALAAAAAAPEDLALRRAAEIEAERAGTEYATFEADLKKAIKKTKKVAEPVVEDNEIEMNKMLMSNKQRKLYERMKYGEKKRALEKSKLEQKRDALRKARAKEIRKGTNA</sequence>
<dbReference type="Pfam" id="PF00533">
    <property type="entry name" value="BRCT"/>
    <property type="match status" value="1"/>
</dbReference>
<feature type="compositionally biased region" description="Acidic residues" evidence="5">
    <location>
        <begin position="495"/>
        <end position="508"/>
    </location>
</feature>
<dbReference type="SUPFAM" id="SSF52113">
    <property type="entry name" value="BRCT domain"/>
    <property type="match status" value="1"/>
</dbReference>
<name>A0A8H3AMC9_9AGAM</name>
<dbReference type="EMBL" id="CAJMWS010000326">
    <property type="protein sequence ID" value="CAE6428628.1"/>
    <property type="molecule type" value="Genomic_DNA"/>
</dbReference>
<proteinExistence type="inferred from homology"/>
<dbReference type="GO" id="GO:0000463">
    <property type="term" value="P:maturation of LSU-rRNA from tricistronic rRNA transcript (SSU-rRNA, 5.8S rRNA, LSU-rRNA)"/>
    <property type="evidence" value="ECO:0007669"/>
    <property type="project" value="UniProtKB-UniRule"/>
</dbReference>
<feature type="region of interest" description="Disordered" evidence="5">
    <location>
        <begin position="480"/>
        <end position="517"/>
    </location>
</feature>
<dbReference type="InterPro" id="IPR036420">
    <property type="entry name" value="BRCT_dom_sf"/>
</dbReference>
<evidence type="ECO:0000256" key="5">
    <source>
        <dbReference type="SAM" id="MobiDB-lite"/>
    </source>
</evidence>
<dbReference type="GO" id="GO:0030687">
    <property type="term" value="C:preribosome, large subunit precursor"/>
    <property type="evidence" value="ECO:0007669"/>
    <property type="project" value="UniProtKB-UniRule"/>
</dbReference>
<dbReference type="InterPro" id="IPR010613">
    <property type="entry name" value="PES"/>
</dbReference>
<evidence type="ECO:0000259" key="6">
    <source>
        <dbReference type="PROSITE" id="PS50172"/>
    </source>
</evidence>
<organism evidence="7 8">
    <name type="scientific">Rhizoctonia solani</name>
    <dbReference type="NCBI Taxonomy" id="456999"/>
    <lineage>
        <taxon>Eukaryota</taxon>
        <taxon>Fungi</taxon>
        <taxon>Dikarya</taxon>
        <taxon>Basidiomycota</taxon>
        <taxon>Agaricomycotina</taxon>
        <taxon>Agaricomycetes</taxon>
        <taxon>Cantharellales</taxon>
        <taxon>Ceratobasidiaceae</taxon>
        <taxon>Rhizoctonia</taxon>
    </lineage>
</organism>
<dbReference type="SMART" id="SM00292">
    <property type="entry name" value="BRCT"/>
    <property type="match status" value="1"/>
</dbReference>
<feature type="region of interest" description="Disordered" evidence="5">
    <location>
        <begin position="605"/>
        <end position="633"/>
    </location>
</feature>